<accession>A0A9P6B533</accession>
<evidence type="ECO:0000313" key="2">
    <source>
        <dbReference type="Proteomes" id="UP000886523"/>
    </source>
</evidence>
<comment type="caution">
    <text evidence="1">The sequence shown here is derived from an EMBL/GenBank/DDBJ whole genome shotgun (WGS) entry which is preliminary data.</text>
</comment>
<dbReference type="AlphaFoldDB" id="A0A9P6B533"/>
<reference evidence="1" key="1">
    <citation type="journal article" date="2020" name="Nat. Commun.">
        <title>Large-scale genome sequencing of mycorrhizal fungi provides insights into the early evolution of symbiotic traits.</title>
        <authorList>
            <person name="Miyauchi S."/>
            <person name="Kiss E."/>
            <person name="Kuo A."/>
            <person name="Drula E."/>
            <person name="Kohler A."/>
            <person name="Sanchez-Garcia M."/>
            <person name="Morin E."/>
            <person name="Andreopoulos B."/>
            <person name="Barry K.W."/>
            <person name="Bonito G."/>
            <person name="Buee M."/>
            <person name="Carver A."/>
            <person name="Chen C."/>
            <person name="Cichocki N."/>
            <person name="Clum A."/>
            <person name="Culley D."/>
            <person name="Crous P.W."/>
            <person name="Fauchery L."/>
            <person name="Girlanda M."/>
            <person name="Hayes R.D."/>
            <person name="Keri Z."/>
            <person name="LaButti K."/>
            <person name="Lipzen A."/>
            <person name="Lombard V."/>
            <person name="Magnuson J."/>
            <person name="Maillard F."/>
            <person name="Murat C."/>
            <person name="Nolan M."/>
            <person name="Ohm R.A."/>
            <person name="Pangilinan J."/>
            <person name="Pereira M.F."/>
            <person name="Perotto S."/>
            <person name="Peter M."/>
            <person name="Pfister S."/>
            <person name="Riley R."/>
            <person name="Sitrit Y."/>
            <person name="Stielow J.B."/>
            <person name="Szollosi G."/>
            <person name="Zifcakova L."/>
            <person name="Stursova M."/>
            <person name="Spatafora J.W."/>
            <person name="Tedersoo L."/>
            <person name="Vaario L.M."/>
            <person name="Yamada A."/>
            <person name="Yan M."/>
            <person name="Wang P."/>
            <person name="Xu J."/>
            <person name="Bruns T."/>
            <person name="Baldrian P."/>
            <person name="Vilgalys R."/>
            <person name="Dunand C."/>
            <person name="Henrissat B."/>
            <person name="Grigoriev I.V."/>
            <person name="Hibbett D."/>
            <person name="Nagy L.G."/>
            <person name="Martin F.M."/>
        </authorList>
    </citation>
    <scope>NUCLEOTIDE SEQUENCE</scope>
    <source>
        <strain evidence="1">UP504</strain>
    </source>
</reference>
<name>A0A9P6B533_9AGAM</name>
<keyword evidence="2" id="KW-1185">Reference proteome</keyword>
<dbReference type="EMBL" id="MU128930">
    <property type="protein sequence ID" value="KAF9517715.1"/>
    <property type="molecule type" value="Genomic_DNA"/>
</dbReference>
<organism evidence="1 2">
    <name type="scientific">Hydnum rufescens UP504</name>
    <dbReference type="NCBI Taxonomy" id="1448309"/>
    <lineage>
        <taxon>Eukaryota</taxon>
        <taxon>Fungi</taxon>
        <taxon>Dikarya</taxon>
        <taxon>Basidiomycota</taxon>
        <taxon>Agaricomycotina</taxon>
        <taxon>Agaricomycetes</taxon>
        <taxon>Cantharellales</taxon>
        <taxon>Hydnaceae</taxon>
        <taxon>Hydnum</taxon>
    </lineage>
</organism>
<sequence length="149" mass="16261">MHDGALRQKPCALHDPFIPNYSSSLASANSGIQGLLSVSCYKLTIQNPLHKMKSRLISPDANWTALNLETKTSSDPIPSISAIDTPKKLETDRDAQTLLCAPVCNDKCDTITMPEIEDQNLFEVVSLELFLCVDGVEPVVAFCCDPPLN</sequence>
<protein>
    <submittedName>
        <fullName evidence="1">Uncharacterized protein</fullName>
    </submittedName>
</protein>
<dbReference type="Proteomes" id="UP000886523">
    <property type="component" value="Unassembled WGS sequence"/>
</dbReference>
<proteinExistence type="predicted"/>
<evidence type="ECO:0000313" key="1">
    <source>
        <dbReference type="EMBL" id="KAF9517715.1"/>
    </source>
</evidence>
<gene>
    <name evidence="1" type="ORF">BS47DRAFT_1389683</name>
</gene>